<proteinExistence type="predicted"/>
<reference evidence="1" key="2">
    <citation type="submission" date="2025-03" db="EMBL/GenBank/DDBJ databases">
        <authorList>
            <consortium name="ELIXIR-Norway"/>
            <consortium name="Elixir Norway"/>
        </authorList>
    </citation>
    <scope>NUCLEOTIDE SEQUENCE</scope>
</reference>
<feature type="non-terminal residue" evidence="1">
    <location>
        <position position="161"/>
    </location>
</feature>
<sequence>MFSSCVSNEQGFSFRKPWRERFFRCFSLFSAPPGCLSSFTRRSSEEHRPQQRGGLSLAPCSTFLHEGLEPHTSNRAQGGHMVRKCVRGDRNETCRLWSVQRLRLEMLVGNLVPAFLGRDPSYFPHILGHLQGFWYPQQVLELLFTMYGCILPYCNEDGGPL</sequence>
<evidence type="ECO:0000313" key="2">
    <source>
        <dbReference type="Proteomes" id="UP001162501"/>
    </source>
</evidence>
<name>A0AC59ZKX1_RANTA</name>
<dbReference type="EMBL" id="OX596114">
    <property type="protein sequence ID" value="CAN0457767.1"/>
    <property type="molecule type" value="Genomic_DNA"/>
</dbReference>
<reference evidence="1" key="1">
    <citation type="submission" date="2023-05" db="EMBL/GenBank/DDBJ databases">
        <authorList>
            <consortium name="ELIXIR-Norway"/>
        </authorList>
    </citation>
    <scope>NUCLEOTIDE SEQUENCE</scope>
</reference>
<evidence type="ECO:0000313" key="1">
    <source>
        <dbReference type="EMBL" id="CAN0457767.1"/>
    </source>
</evidence>
<protein>
    <submittedName>
        <fullName evidence="1">Uncharacterized protein</fullName>
    </submittedName>
</protein>
<gene>
    <name evidence="1" type="ORF">MRATA1EN22A_LOCUS19814</name>
</gene>
<accession>A0AC59ZKX1</accession>
<organism evidence="1 2">
    <name type="scientific">Rangifer tarandus platyrhynchus</name>
    <name type="common">Svalbard reindeer</name>
    <dbReference type="NCBI Taxonomy" id="3082113"/>
    <lineage>
        <taxon>Eukaryota</taxon>
        <taxon>Metazoa</taxon>
        <taxon>Chordata</taxon>
        <taxon>Craniata</taxon>
        <taxon>Vertebrata</taxon>
        <taxon>Euteleostomi</taxon>
        <taxon>Mammalia</taxon>
        <taxon>Eutheria</taxon>
        <taxon>Laurasiatheria</taxon>
        <taxon>Artiodactyla</taxon>
        <taxon>Ruminantia</taxon>
        <taxon>Pecora</taxon>
        <taxon>Cervidae</taxon>
        <taxon>Odocoileinae</taxon>
        <taxon>Rangifer</taxon>
    </lineage>
</organism>
<dbReference type="Proteomes" id="UP001162501">
    <property type="component" value="Chromosome 30"/>
</dbReference>